<dbReference type="SUPFAM" id="SSF69765">
    <property type="entry name" value="IpsF-like"/>
    <property type="match status" value="1"/>
</dbReference>
<evidence type="ECO:0000256" key="4">
    <source>
        <dbReference type="ARBA" id="ARBA00004709"/>
    </source>
</evidence>
<accession>A0A4S2HEJ5</accession>
<dbReference type="Gene3D" id="3.30.1330.50">
    <property type="entry name" value="2-C-methyl-D-erythritol 2,4-cyclodiphosphate synthase"/>
    <property type="match status" value="1"/>
</dbReference>
<dbReference type="InterPro" id="IPR026596">
    <property type="entry name" value="IspD/F"/>
</dbReference>
<dbReference type="GO" id="GO:0019288">
    <property type="term" value="P:isopentenyl diphosphate biosynthetic process, methylerythritol 4-phosphate pathway"/>
    <property type="evidence" value="ECO:0007669"/>
    <property type="project" value="UniProtKB-UniRule"/>
</dbReference>
<keyword evidence="11 14" id="KW-0414">Isoprene biosynthesis</keyword>
<feature type="binding site" evidence="14">
    <location>
        <position position="364"/>
    </location>
    <ligand>
        <name>4-CDP-2-C-methyl-D-erythritol 2-phosphate</name>
        <dbReference type="ChEBI" id="CHEBI:57919"/>
    </ligand>
</feature>
<evidence type="ECO:0000256" key="13">
    <source>
        <dbReference type="ARBA" id="ARBA00023268"/>
    </source>
</evidence>
<comment type="caution">
    <text evidence="16">The sequence shown here is derived from an EMBL/GenBank/DDBJ whole genome shotgun (WGS) entry which is preliminary data.</text>
</comment>
<feature type="site" description="Transition state stabilizer" evidence="14">
    <location>
        <position position="259"/>
    </location>
</feature>
<keyword evidence="8 14" id="KW-0808">Transferase</keyword>
<keyword evidence="13 14" id="KW-0511">Multifunctional enzyme</keyword>
<feature type="binding site" evidence="14">
    <location>
        <position position="233"/>
    </location>
    <ligand>
        <name>a divalent metal cation</name>
        <dbReference type="ChEBI" id="CHEBI:60240"/>
    </ligand>
</feature>
<dbReference type="InterPro" id="IPR003526">
    <property type="entry name" value="MECDP_synthase"/>
</dbReference>
<dbReference type="NCBIfam" id="TIGR00151">
    <property type="entry name" value="ispF"/>
    <property type="match status" value="1"/>
</dbReference>
<feature type="site" description="Transition state stabilizer" evidence="14">
    <location>
        <position position="24"/>
    </location>
</feature>
<dbReference type="RefSeq" id="WP_135943684.1">
    <property type="nucleotide sequence ID" value="NZ_BMEI01000001.1"/>
</dbReference>
<keyword evidence="12 14" id="KW-0456">Lyase</keyword>
<gene>
    <name evidence="14" type="primary">ispDF</name>
    <name evidence="16" type="ORF">E5162_04215</name>
</gene>
<feature type="binding site" evidence="14">
    <location>
        <begin position="259"/>
        <end position="260"/>
    </location>
    <ligand>
        <name>4-CDP-2-C-methyl-D-erythritol 2-phosphate</name>
        <dbReference type="ChEBI" id="CHEBI:57919"/>
    </ligand>
</feature>
<evidence type="ECO:0000256" key="6">
    <source>
        <dbReference type="ARBA" id="ARBA00008480"/>
    </source>
</evidence>
<dbReference type="HAMAP" id="MF_00107">
    <property type="entry name" value="IspF"/>
    <property type="match status" value="1"/>
</dbReference>
<evidence type="ECO:0000256" key="1">
    <source>
        <dbReference type="ARBA" id="ARBA00000200"/>
    </source>
</evidence>
<dbReference type="Gene3D" id="3.90.550.10">
    <property type="entry name" value="Spore Coat Polysaccharide Biosynthesis Protein SpsA, Chain A"/>
    <property type="match status" value="1"/>
</dbReference>
<dbReference type="NCBIfam" id="TIGR00453">
    <property type="entry name" value="ispD"/>
    <property type="match status" value="1"/>
</dbReference>
<feature type="binding site" evidence="14">
    <location>
        <position position="367"/>
    </location>
    <ligand>
        <name>4-CDP-2-C-methyl-D-erythritol 2-phosphate</name>
        <dbReference type="ChEBI" id="CHEBI:57919"/>
    </ligand>
</feature>
<feature type="binding site" evidence="14">
    <location>
        <begin position="357"/>
        <end position="360"/>
    </location>
    <ligand>
        <name>4-CDP-2-C-methyl-D-erythritol 2-phosphate</name>
        <dbReference type="ChEBI" id="CHEBI:57919"/>
    </ligand>
</feature>
<dbReference type="OrthoDB" id="9804336at2"/>
<protein>
    <recommendedName>
        <fullName evidence="14">Bifunctional enzyme IspD/IspF</fullName>
    </recommendedName>
    <domain>
        <recommendedName>
            <fullName evidence="14">2-C-methyl-D-erythritol 4-phosphate cytidylyltransferase</fullName>
            <ecNumber evidence="14">2.7.7.60</ecNumber>
        </recommendedName>
        <alternativeName>
            <fullName evidence="14">4-diphosphocytidyl-2C-methyl-D-erythritol synthase</fullName>
        </alternativeName>
        <alternativeName>
            <fullName evidence="14">MEP cytidylyltransferase</fullName>
            <shortName evidence="14">MCT</shortName>
        </alternativeName>
    </domain>
    <domain>
        <recommendedName>
            <fullName evidence="14">2-C-methyl-D-erythritol 2,4-cyclodiphosphate synthase</fullName>
            <shortName evidence="14">MECDP-synthase</shortName>
            <shortName evidence="14">MECPP-synthase</shortName>
            <shortName evidence="14">MECPS</shortName>
            <ecNumber evidence="14">4.6.1.12</ecNumber>
        </recommendedName>
    </domain>
</protein>
<evidence type="ECO:0000256" key="2">
    <source>
        <dbReference type="ARBA" id="ARBA00001282"/>
    </source>
</evidence>
<dbReference type="InterPro" id="IPR029044">
    <property type="entry name" value="Nucleotide-diphossugar_trans"/>
</dbReference>
<dbReference type="PANTHER" id="PTHR43181">
    <property type="entry name" value="2-C-METHYL-D-ERYTHRITOL 2,4-CYCLODIPHOSPHATE SYNTHASE, CHLOROPLASTIC"/>
    <property type="match status" value="1"/>
</dbReference>
<dbReference type="PROSITE" id="PS01350">
    <property type="entry name" value="ISPF"/>
    <property type="match status" value="1"/>
</dbReference>
<dbReference type="InterPro" id="IPR034683">
    <property type="entry name" value="IspD/TarI"/>
</dbReference>
<dbReference type="GO" id="GO:0050518">
    <property type="term" value="F:2-C-methyl-D-erythritol 4-phosphate cytidylyltransferase activity"/>
    <property type="evidence" value="ECO:0007669"/>
    <property type="project" value="UniProtKB-UniRule"/>
</dbReference>
<dbReference type="Pfam" id="PF01128">
    <property type="entry name" value="IspD"/>
    <property type="match status" value="1"/>
</dbReference>
<comment type="function">
    <text evidence="14">Bifunctional enzyme that catalyzes the formation of 4-diphosphocytidyl-2-C-methyl-D-erythritol from CTP and 2-C-methyl-D-erythritol 4-phosphate (MEP) (IspD), and catalyzes the conversion of 4-diphosphocytidyl-2-C-methyl-D-erythritol 2-phosphate (CDP-ME2P) to 2-C-methyl-D-erythritol 2,4-cyclodiphosphate (ME-CPP) with a corresponding release of cytidine 5-monophosphate (CMP) (IspF).</text>
</comment>
<dbReference type="GO" id="GO:0008685">
    <property type="term" value="F:2-C-methyl-D-erythritol 2,4-cyclodiphosphate synthase activity"/>
    <property type="evidence" value="ECO:0007669"/>
    <property type="project" value="UniProtKB-UniRule"/>
</dbReference>
<evidence type="ECO:0000256" key="11">
    <source>
        <dbReference type="ARBA" id="ARBA00023229"/>
    </source>
</evidence>
<evidence type="ECO:0000313" key="17">
    <source>
        <dbReference type="Proteomes" id="UP000305451"/>
    </source>
</evidence>
<dbReference type="HAMAP" id="MF_00108">
    <property type="entry name" value="IspD"/>
    <property type="match status" value="1"/>
</dbReference>
<dbReference type="SUPFAM" id="SSF53448">
    <property type="entry name" value="Nucleotide-diphospho-sugar transferases"/>
    <property type="match status" value="1"/>
</dbReference>
<comment type="catalytic activity">
    <reaction evidence="1 14">
        <text>4-CDP-2-C-methyl-D-erythritol 2-phosphate = 2-C-methyl-D-erythritol 2,4-cyclic diphosphate + CMP</text>
        <dbReference type="Rhea" id="RHEA:23864"/>
        <dbReference type="ChEBI" id="CHEBI:57919"/>
        <dbReference type="ChEBI" id="CHEBI:58483"/>
        <dbReference type="ChEBI" id="CHEBI:60377"/>
        <dbReference type="EC" id="4.6.1.12"/>
    </reaction>
</comment>
<dbReference type="PROSITE" id="PS01295">
    <property type="entry name" value="ISPD"/>
    <property type="match status" value="1"/>
</dbReference>
<feature type="region of interest" description="2-C-methyl-D-erythritol 2,4-cyclodiphosphate synthase" evidence="14">
    <location>
        <begin position="227"/>
        <end position="382"/>
    </location>
</feature>
<feature type="binding site" evidence="14">
    <location>
        <begin position="281"/>
        <end position="283"/>
    </location>
    <ligand>
        <name>4-CDP-2-C-methyl-D-erythritol 2-phosphate</name>
        <dbReference type="ChEBI" id="CHEBI:57919"/>
    </ligand>
</feature>
<evidence type="ECO:0000256" key="7">
    <source>
        <dbReference type="ARBA" id="ARBA00009789"/>
    </source>
</evidence>
<dbReference type="NCBIfam" id="NF006899">
    <property type="entry name" value="PRK09382.1"/>
    <property type="match status" value="1"/>
</dbReference>
<dbReference type="AlphaFoldDB" id="A0A4S2HEJ5"/>
<comment type="similarity">
    <text evidence="14">In the C-terminal section; belongs to the IspF family.</text>
</comment>
<dbReference type="PANTHER" id="PTHR43181:SF1">
    <property type="entry name" value="2-C-METHYL-D-ERYTHRITOL 2,4-CYCLODIPHOSPHATE SYNTHASE, CHLOROPLASTIC"/>
    <property type="match status" value="1"/>
</dbReference>
<evidence type="ECO:0000256" key="5">
    <source>
        <dbReference type="ARBA" id="ARBA00004787"/>
    </source>
</evidence>
<evidence type="ECO:0000256" key="8">
    <source>
        <dbReference type="ARBA" id="ARBA00022679"/>
    </source>
</evidence>
<comment type="pathway">
    <text evidence="5 14">Isoprenoid biosynthesis; isopentenyl diphosphate biosynthesis via DXP pathway; isopentenyl diphosphate from 1-deoxy-D-xylulose 5-phosphate: step 2/6.</text>
</comment>
<dbReference type="InterPro" id="IPR020555">
    <property type="entry name" value="MECDP_synthase_CS"/>
</dbReference>
<evidence type="ECO:0000256" key="12">
    <source>
        <dbReference type="ARBA" id="ARBA00023239"/>
    </source>
</evidence>
<feature type="site" description="Transition state stabilizer" evidence="14">
    <location>
        <position position="17"/>
    </location>
</feature>
<evidence type="ECO:0000313" key="16">
    <source>
        <dbReference type="EMBL" id="TGY94487.1"/>
    </source>
</evidence>
<organism evidence="16 17">
    <name type="scientific">Marinicauda pacifica</name>
    <dbReference type="NCBI Taxonomy" id="1133559"/>
    <lineage>
        <taxon>Bacteria</taxon>
        <taxon>Pseudomonadati</taxon>
        <taxon>Pseudomonadota</taxon>
        <taxon>Alphaproteobacteria</taxon>
        <taxon>Maricaulales</taxon>
        <taxon>Maricaulaceae</taxon>
        <taxon>Marinicauda</taxon>
    </lineage>
</organism>
<evidence type="ECO:0000256" key="9">
    <source>
        <dbReference type="ARBA" id="ARBA00022695"/>
    </source>
</evidence>
<dbReference type="CDD" id="cd00554">
    <property type="entry name" value="MECDP_synthase"/>
    <property type="match status" value="1"/>
</dbReference>
<feature type="site" description="Positions MEP for the nucleophilic attack" evidence="14">
    <location>
        <position position="204"/>
    </location>
</feature>
<keyword evidence="10 14" id="KW-0479">Metal-binding</keyword>
<reference evidence="16 17" key="1">
    <citation type="journal article" date="2013" name="Int. J. Syst. Evol. Microbiol.">
        <title>Marinicauda pacifica gen. nov., sp. nov., a prosthecate alphaproteobacterium of the family Hyphomonadaceae isolated from deep seawater.</title>
        <authorList>
            <person name="Zhang X.Y."/>
            <person name="Li G.W."/>
            <person name="Wang C.S."/>
            <person name="Zhang Y.J."/>
            <person name="Xu X.W."/>
            <person name="Li H."/>
            <person name="Liu A."/>
            <person name="Liu C."/>
            <person name="Xie B.B."/>
            <person name="Qin Q.L."/>
            <person name="Xu Z."/>
            <person name="Chen X.L."/>
            <person name="Zhou B.C."/>
            <person name="Zhang Y.Z."/>
        </authorList>
    </citation>
    <scope>NUCLEOTIDE SEQUENCE [LARGE SCALE GENOMIC DNA]</scope>
    <source>
        <strain evidence="16 17">P-1 km-3</strain>
    </source>
</reference>
<keyword evidence="17" id="KW-1185">Reference proteome</keyword>
<comment type="similarity">
    <text evidence="14">In the N-terminal section; belongs to the IspD/TarI cytidylyltransferase family. IspD subfamily.</text>
</comment>
<dbReference type="InterPro" id="IPR036571">
    <property type="entry name" value="MECDP_synthase_sf"/>
</dbReference>
<dbReference type="Proteomes" id="UP000305451">
    <property type="component" value="Unassembled WGS sequence"/>
</dbReference>
<dbReference type="GO" id="GO:0016114">
    <property type="term" value="P:terpenoid biosynthetic process"/>
    <property type="evidence" value="ECO:0007669"/>
    <property type="project" value="InterPro"/>
</dbReference>
<evidence type="ECO:0000256" key="14">
    <source>
        <dbReference type="HAMAP-Rule" id="MF_01520"/>
    </source>
</evidence>
<evidence type="ECO:0000256" key="3">
    <source>
        <dbReference type="ARBA" id="ARBA00001968"/>
    </source>
</evidence>
<proteinExistence type="inferred from homology"/>
<comment type="caution">
    <text evidence="14">Lacks conserved residue(s) required for the propagation of feature annotation.</text>
</comment>
<dbReference type="EMBL" id="SRXV01000001">
    <property type="protein sequence ID" value="TGY94487.1"/>
    <property type="molecule type" value="Genomic_DNA"/>
</dbReference>
<comment type="catalytic activity">
    <reaction evidence="2 14">
        <text>2-C-methyl-D-erythritol 4-phosphate + CTP + H(+) = 4-CDP-2-C-methyl-D-erythritol + diphosphate</text>
        <dbReference type="Rhea" id="RHEA:13429"/>
        <dbReference type="ChEBI" id="CHEBI:15378"/>
        <dbReference type="ChEBI" id="CHEBI:33019"/>
        <dbReference type="ChEBI" id="CHEBI:37563"/>
        <dbReference type="ChEBI" id="CHEBI:57823"/>
        <dbReference type="ChEBI" id="CHEBI:58262"/>
        <dbReference type="EC" id="2.7.7.60"/>
    </reaction>
</comment>
<comment type="similarity">
    <text evidence="6">Belongs to the IspF family.</text>
</comment>
<name>A0A4S2HEJ5_9PROT</name>
<dbReference type="InterPro" id="IPR001228">
    <property type="entry name" value="IspD"/>
</dbReference>
<dbReference type="InterPro" id="IPR018294">
    <property type="entry name" value="ISPD_synthase_CS"/>
</dbReference>
<keyword evidence="9 14" id="KW-0548">Nucleotidyltransferase</keyword>
<comment type="pathway">
    <text evidence="4 14">Isoprenoid biosynthesis; isopentenyl diphosphate biosynthesis via DXP pathway; isopentenyl diphosphate from 1-deoxy-D-xylulose 5-phosphate: step 4/6.</text>
</comment>
<dbReference type="GO" id="GO:0046872">
    <property type="term" value="F:metal ion binding"/>
    <property type="evidence" value="ECO:0007669"/>
    <property type="project" value="UniProtKB-KW"/>
</dbReference>
<feature type="binding site" evidence="14">
    <location>
        <position position="235"/>
    </location>
    <ligand>
        <name>a divalent metal cation</name>
        <dbReference type="ChEBI" id="CHEBI:60240"/>
    </ligand>
</feature>
<comment type="cofactor">
    <cofactor evidence="3 14">
        <name>a divalent metal cation</name>
        <dbReference type="ChEBI" id="CHEBI:60240"/>
    </cofactor>
</comment>
<feature type="binding site" evidence="14">
    <location>
        <position position="267"/>
    </location>
    <ligand>
        <name>a divalent metal cation</name>
        <dbReference type="ChEBI" id="CHEBI:60240"/>
    </ligand>
</feature>
<dbReference type="CDD" id="cd02516">
    <property type="entry name" value="CDP-ME_synthetase"/>
    <property type="match status" value="1"/>
</dbReference>
<feature type="region of interest" description="2-C-methyl-D-erythritol 4-phosphate cytidylyltransferase" evidence="14">
    <location>
        <begin position="1"/>
        <end position="226"/>
    </location>
</feature>
<dbReference type="Pfam" id="PF02542">
    <property type="entry name" value="YgbB"/>
    <property type="match status" value="1"/>
</dbReference>
<dbReference type="UniPathway" id="UPA00056">
    <property type="reaction ID" value="UER00093"/>
</dbReference>
<dbReference type="EC" id="2.7.7.60" evidence="14"/>
<evidence type="ECO:0000256" key="10">
    <source>
        <dbReference type="ARBA" id="ARBA00022723"/>
    </source>
</evidence>
<dbReference type="HAMAP" id="MF_01520">
    <property type="entry name" value="IspDF"/>
    <property type="match status" value="1"/>
</dbReference>
<dbReference type="EC" id="4.6.1.12" evidence="14"/>
<sequence length="382" mass="40443">MASRFTACIVAAGRGERAGGSEPKQFRPLAGKPMLRWSVETFSQHRDCAEIVIACAPDQVARVEDMTQGLVCPVSVVPGGTSRTASVRAALEVADAPHVLIHDAARPGVTPALIDRLLAALDDAPGAVPVLPVADALTREDESGLVPVSRDGLMRLQTPQAFERARLTEAFTRAGEVSYPDESALARATGLPVATVPGEERNFKVTWPEDFERMASLLQPNPAAMTVSGSGYDVHRLAPGDGLTLCGVFIDCSLRLVGHSDADAGLHAITDALLGASGQGDIGQHFPPTDARWKDADSVDFLRHALGLAREAGASPVHVDVTLICERPRIGPFRDAMRTRVAAILDLAPQRVNIKATTTEKLGFTGRGEGLAAEAIVTVRVH</sequence>
<feature type="domain" description="2-C-methyl-D-erythritol 2,4-cyclodiphosphate synthase" evidence="15">
    <location>
        <begin position="229"/>
        <end position="379"/>
    </location>
</feature>
<feature type="binding site" evidence="14">
    <location>
        <begin position="233"/>
        <end position="235"/>
    </location>
    <ligand>
        <name>4-CDP-2-C-methyl-D-erythritol 2-phosphate</name>
        <dbReference type="ChEBI" id="CHEBI:57919"/>
    </ligand>
</feature>
<evidence type="ECO:0000259" key="15">
    <source>
        <dbReference type="Pfam" id="PF02542"/>
    </source>
</evidence>
<feature type="site" description="Transition state stabilizer" evidence="14">
    <location>
        <position position="358"/>
    </location>
</feature>
<comment type="similarity">
    <text evidence="7">Belongs to the IspD/TarI cytidylyltransferase family. IspD subfamily.</text>
</comment>
<feature type="site" description="Positions MEP for the nucleophilic attack" evidence="14">
    <location>
        <position position="150"/>
    </location>
</feature>